<evidence type="ECO:0000256" key="1">
    <source>
        <dbReference type="SAM" id="MobiDB-lite"/>
    </source>
</evidence>
<comment type="caution">
    <text evidence="2">The sequence shown here is derived from an EMBL/GenBank/DDBJ whole genome shotgun (WGS) entry which is preliminary data.</text>
</comment>
<dbReference type="Proteomes" id="UP001049176">
    <property type="component" value="Chromosome 3"/>
</dbReference>
<sequence>MAVEYAMGYYLHAKVPLLQNDPLTWSVDTDRHVIFNYYHDAESVAWIYLWFLYHRFPSSIYEVLTPNKRAELRTLYEGGGVYFWNGADSRLPVTIGKASILARRFQNIYHGNEELVTPLMLFLHLREAYRNLEKEPQQPPTQDGCSHWPRSLFSLELYETRIAHLQQILEIQSSRGNLAVPVKPTRILLESERQHCNGPGKYSRSLSRGSPMVSTGRGGAGNIRNPQSGTSPHRRTP</sequence>
<dbReference type="RefSeq" id="XP_043011208.1">
    <property type="nucleotide sequence ID" value="XM_043150123.1"/>
</dbReference>
<name>A0A9P7S5B6_9AGAR</name>
<dbReference type="AlphaFoldDB" id="A0A9P7S5B6"/>
<feature type="region of interest" description="Disordered" evidence="1">
    <location>
        <begin position="192"/>
        <end position="237"/>
    </location>
</feature>
<evidence type="ECO:0000313" key="2">
    <source>
        <dbReference type="EMBL" id="KAG7094738.1"/>
    </source>
</evidence>
<reference evidence="2" key="1">
    <citation type="journal article" date="2021" name="Genome Biol. Evol.">
        <title>The assembled and annotated genome of the fairy-ring fungus Marasmius oreades.</title>
        <authorList>
            <person name="Hiltunen M."/>
            <person name="Ament-Velasquez S.L."/>
            <person name="Johannesson H."/>
        </authorList>
    </citation>
    <scope>NUCLEOTIDE SEQUENCE</scope>
    <source>
        <strain evidence="2">03SP1</strain>
    </source>
</reference>
<protein>
    <submittedName>
        <fullName evidence="2">Uncharacterized protein</fullName>
    </submittedName>
</protein>
<dbReference type="EMBL" id="CM032183">
    <property type="protein sequence ID" value="KAG7094738.1"/>
    <property type="molecule type" value="Genomic_DNA"/>
</dbReference>
<organism evidence="2 3">
    <name type="scientific">Marasmius oreades</name>
    <name type="common">fairy-ring Marasmius</name>
    <dbReference type="NCBI Taxonomy" id="181124"/>
    <lineage>
        <taxon>Eukaryota</taxon>
        <taxon>Fungi</taxon>
        <taxon>Dikarya</taxon>
        <taxon>Basidiomycota</taxon>
        <taxon>Agaricomycotina</taxon>
        <taxon>Agaricomycetes</taxon>
        <taxon>Agaricomycetidae</taxon>
        <taxon>Agaricales</taxon>
        <taxon>Marasmiineae</taxon>
        <taxon>Marasmiaceae</taxon>
        <taxon>Marasmius</taxon>
    </lineage>
</organism>
<dbReference type="OrthoDB" id="3271139at2759"/>
<dbReference type="GeneID" id="66074631"/>
<gene>
    <name evidence="2" type="ORF">E1B28_005555</name>
</gene>
<accession>A0A9P7S5B6</accession>
<proteinExistence type="predicted"/>
<keyword evidence="3" id="KW-1185">Reference proteome</keyword>
<evidence type="ECO:0000313" key="3">
    <source>
        <dbReference type="Proteomes" id="UP001049176"/>
    </source>
</evidence>